<dbReference type="InterPro" id="IPR037402">
    <property type="entry name" value="YidZ_PBP2"/>
</dbReference>
<dbReference type="PANTHER" id="PTHR30118:SF15">
    <property type="entry name" value="TRANSCRIPTIONAL REGULATORY PROTEIN"/>
    <property type="match status" value="1"/>
</dbReference>
<keyword evidence="7" id="KW-1185">Reference proteome</keyword>
<name>A0A9Q8TXS1_9GAMM</name>
<dbReference type="InterPro" id="IPR005119">
    <property type="entry name" value="LysR_subst-bd"/>
</dbReference>
<proteinExistence type="inferred from homology"/>
<dbReference type="InterPro" id="IPR000847">
    <property type="entry name" value="LysR_HTH_N"/>
</dbReference>
<dbReference type="Pfam" id="PF00126">
    <property type="entry name" value="HTH_1"/>
    <property type="match status" value="1"/>
</dbReference>
<gene>
    <name evidence="6" type="ORF">M9B40_03645</name>
</gene>
<keyword evidence="3" id="KW-0238">DNA-binding</keyword>
<dbReference type="GO" id="GO:0003700">
    <property type="term" value="F:DNA-binding transcription factor activity"/>
    <property type="evidence" value="ECO:0007669"/>
    <property type="project" value="InterPro"/>
</dbReference>
<dbReference type="InterPro" id="IPR036388">
    <property type="entry name" value="WH-like_DNA-bd_sf"/>
</dbReference>
<accession>A0A9Q8TXS1</accession>
<sequence length="301" mass="34030">MKLNNLDLNLLVVFNAIYTEGSLTKAGEIVGITQPAVSSALSKLREYFDDQLFIRVGQGVKPTAKTENIIIHVRDALSILQKSIERPESFDPAISSRTFRLSLNDVSEGRVLPILMTKIRKVAPNVKVSSYYTMREDLLHSLAANEVNFAVDPFPPSETDIKKEIIFEDEFVCGFRKDHPLASSKNLSIDQYLELDHIHISGRRTGGALVDNALSKLQVERRVILRAQHYLITPEILKNSDMVLTCTKAFAKKHKLAFKTLPFEVAPSQFFLAWHESNDKDPGHIWLKSLIKESFQEAKLK</sequence>
<dbReference type="AlphaFoldDB" id="A0A9Q8TXS1"/>
<organism evidence="6 7">
    <name type="scientific">SAR86 cluster bacterium</name>
    <dbReference type="NCBI Taxonomy" id="2030880"/>
    <lineage>
        <taxon>Bacteria</taxon>
        <taxon>Pseudomonadati</taxon>
        <taxon>Pseudomonadota</taxon>
        <taxon>Gammaproteobacteria</taxon>
        <taxon>SAR86 cluster</taxon>
    </lineage>
</organism>
<dbReference type="PRINTS" id="PR00039">
    <property type="entry name" value="HTHLYSR"/>
</dbReference>
<dbReference type="EMBL" id="CP097966">
    <property type="protein sequence ID" value="URQ62829.1"/>
    <property type="molecule type" value="Genomic_DNA"/>
</dbReference>
<keyword evidence="4" id="KW-0804">Transcription</keyword>
<dbReference type="PANTHER" id="PTHR30118">
    <property type="entry name" value="HTH-TYPE TRANSCRIPTIONAL REGULATOR LEUO-RELATED"/>
    <property type="match status" value="1"/>
</dbReference>
<reference evidence="6" key="1">
    <citation type="submission" date="2022-05" db="EMBL/GenBank/DDBJ databases">
        <title>Single-amplified genomics reveal most streamlined microbe among free-living bacteria.</title>
        <authorList>
            <person name="Roda-Garcia J."/>
            <person name="Haro-Moreno J.M."/>
            <person name="Rodriguez-Valera F."/>
            <person name="Almagro-Moreno S."/>
            <person name="Lopez-Perez M."/>
        </authorList>
    </citation>
    <scope>NUCLEOTIDE SEQUENCE</scope>
    <source>
        <strain evidence="6">TMED112-D2-2</strain>
    </source>
</reference>
<dbReference type="InterPro" id="IPR036390">
    <property type="entry name" value="WH_DNA-bd_sf"/>
</dbReference>
<evidence type="ECO:0000313" key="6">
    <source>
        <dbReference type="EMBL" id="URQ62829.1"/>
    </source>
</evidence>
<feature type="domain" description="HTH lysR-type" evidence="5">
    <location>
        <begin position="6"/>
        <end position="63"/>
    </location>
</feature>
<evidence type="ECO:0000256" key="2">
    <source>
        <dbReference type="ARBA" id="ARBA00023015"/>
    </source>
</evidence>
<comment type="similarity">
    <text evidence="1">Belongs to the LysR transcriptional regulatory family.</text>
</comment>
<dbReference type="Gene3D" id="1.10.10.10">
    <property type="entry name" value="Winged helix-like DNA-binding domain superfamily/Winged helix DNA-binding domain"/>
    <property type="match status" value="1"/>
</dbReference>
<evidence type="ECO:0000259" key="5">
    <source>
        <dbReference type="PROSITE" id="PS50931"/>
    </source>
</evidence>
<evidence type="ECO:0000256" key="3">
    <source>
        <dbReference type="ARBA" id="ARBA00023125"/>
    </source>
</evidence>
<dbReference type="SUPFAM" id="SSF53850">
    <property type="entry name" value="Periplasmic binding protein-like II"/>
    <property type="match status" value="1"/>
</dbReference>
<dbReference type="CDD" id="cd08417">
    <property type="entry name" value="PBP2_Nitroaromatics_like"/>
    <property type="match status" value="1"/>
</dbReference>
<dbReference type="SUPFAM" id="SSF46785">
    <property type="entry name" value="Winged helix' DNA-binding domain"/>
    <property type="match status" value="1"/>
</dbReference>
<keyword evidence="2" id="KW-0805">Transcription regulation</keyword>
<evidence type="ECO:0000256" key="4">
    <source>
        <dbReference type="ARBA" id="ARBA00023163"/>
    </source>
</evidence>
<dbReference type="GO" id="GO:0003677">
    <property type="term" value="F:DNA binding"/>
    <property type="evidence" value="ECO:0007669"/>
    <property type="project" value="UniProtKB-KW"/>
</dbReference>
<evidence type="ECO:0000313" key="7">
    <source>
        <dbReference type="Proteomes" id="UP001056381"/>
    </source>
</evidence>
<dbReference type="Proteomes" id="UP001056381">
    <property type="component" value="Chromosome"/>
</dbReference>
<dbReference type="Gene3D" id="3.40.190.10">
    <property type="entry name" value="Periplasmic binding protein-like II"/>
    <property type="match status" value="2"/>
</dbReference>
<dbReference type="InterPro" id="IPR050389">
    <property type="entry name" value="LysR-type_TF"/>
</dbReference>
<evidence type="ECO:0000256" key="1">
    <source>
        <dbReference type="ARBA" id="ARBA00009437"/>
    </source>
</evidence>
<protein>
    <submittedName>
        <fullName evidence="6">LysR family transcriptional regulator</fullName>
    </submittedName>
</protein>
<dbReference type="Pfam" id="PF03466">
    <property type="entry name" value="LysR_substrate"/>
    <property type="match status" value="1"/>
</dbReference>
<dbReference type="PROSITE" id="PS50931">
    <property type="entry name" value="HTH_LYSR"/>
    <property type="match status" value="1"/>
</dbReference>